<dbReference type="RefSeq" id="WP_115531950.1">
    <property type="nucleotide sequence ID" value="NZ_QRGA01000001.1"/>
</dbReference>
<dbReference type="PANTHER" id="PTHR24104">
    <property type="entry name" value="E3 UBIQUITIN-PROTEIN LIGASE NHLRC1-RELATED"/>
    <property type="match status" value="1"/>
</dbReference>
<accession>A0A3D8K5U3</accession>
<dbReference type="OrthoDB" id="9768084at2"/>
<dbReference type="EMBL" id="QRGA01000001">
    <property type="protein sequence ID" value="RDV00679.1"/>
    <property type="molecule type" value="Genomic_DNA"/>
</dbReference>
<dbReference type="Pfam" id="PF01436">
    <property type="entry name" value="NHL"/>
    <property type="match status" value="1"/>
</dbReference>
<dbReference type="InterPro" id="IPR011042">
    <property type="entry name" value="6-blade_b-propeller_TolB-like"/>
</dbReference>
<dbReference type="PANTHER" id="PTHR24104:SF25">
    <property type="entry name" value="PROTEIN LIN-41"/>
    <property type="match status" value="1"/>
</dbReference>
<proteinExistence type="predicted"/>
<dbReference type="SUPFAM" id="SSF101898">
    <property type="entry name" value="NHL repeat"/>
    <property type="match status" value="1"/>
</dbReference>
<organism evidence="3 4">
    <name type="scientific">Trinickia dinghuensis</name>
    <dbReference type="NCBI Taxonomy" id="2291023"/>
    <lineage>
        <taxon>Bacteria</taxon>
        <taxon>Pseudomonadati</taxon>
        <taxon>Pseudomonadota</taxon>
        <taxon>Betaproteobacteria</taxon>
        <taxon>Burkholderiales</taxon>
        <taxon>Burkholderiaceae</taxon>
        <taxon>Trinickia</taxon>
    </lineage>
</organism>
<keyword evidence="1" id="KW-0677">Repeat</keyword>
<sequence>MNFQEVTGWGEDTWEHDVTGVAVDSHDRVYVLRRGDDPVTVLNPDGAVLNRWGNGYFSNRPHLISIGDDDTVYVADDGGHRIFVFEPTGRLLETIGSGIPSETGCEAGAASAEAALDQIRGGQPFNRPTKAVPWRDGELFVSDGYRNCRVHRFSAERQLMHSWGGPGAGLGCFVIPHSVTIDADGRVFVCDRENDRIQIFSRDGELLDVWNDVQRPTDVAFDRRGYVYVNELPRGPLDLKSWRLGRAERALPGRVTVRSPDSTIVAQVICPGVEFLAPHAIAVDSKGAVYVSEVPESFANYTGKPHRPHRCLWKFEPR</sequence>
<comment type="caution">
    <text evidence="3">The sequence shown here is derived from an EMBL/GenBank/DDBJ whole genome shotgun (WGS) entry which is preliminary data.</text>
</comment>
<dbReference type="Proteomes" id="UP000256838">
    <property type="component" value="Unassembled WGS sequence"/>
</dbReference>
<name>A0A3D8K5U3_9BURK</name>
<evidence type="ECO:0000256" key="1">
    <source>
        <dbReference type="ARBA" id="ARBA00022737"/>
    </source>
</evidence>
<evidence type="ECO:0000313" key="3">
    <source>
        <dbReference type="EMBL" id="RDV00679.1"/>
    </source>
</evidence>
<feature type="repeat" description="NHL" evidence="2">
    <location>
        <begin position="164"/>
        <end position="203"/>
    </location>
</feature>
<dbReference type="PROSITE" id="PS51125">
    <property type="entry name" value="NHL"/>
    <property type="match status" value="1"/>
</dbReference>
<dbReference type="InterPro" id="IPR001258">
    <property type="entry name" value="NHL_repeat"/>
</dbReference>
<dbReference type="AlphaFoldDB" id="A0A3D8K5U3"/>
<reference evidence="3 4" key="1">
    <citation type="submission" date="2018-08" db="EMBL/GenBank/DDBJ databases">
        <title>Paraburkholderia sp. DHOM06 isolated from forest soil.</title>
        <authorList>
            <person name="Gao Z.-H."/>
            <person name="Qiu L.-H."/>
        </authorList>
    </citation>
    <scope>NUCLEOTIDE SEQUENCE [LARGE SCALE GENOMIC DNA]</scope>
    <source>
        <strain evidence="3 4">DHOM06</strain>
    </source>
</reference>
<evidence type="ECO:0000256" key="2">
    <source>
        <dbReference type="PROSITE-ProRule" id="PRU00504"/>
    </source>
</evidence>
<protein>
    <recommendedName>
        <fullName evidence="5">6-bladed beta-propeller</fullName>
    </recommendedName>
</protein>
<dbReference type="InterPro" id="IPR050952">
    <property type="entry name" value="TRIM-NHL_E3_ligases"/>
</dbReference>
<keyword evidence="4" id="KW-1185">Reference proteome</keyword>
<evidence type="ECO:0000313" key="4">
    <source>
        <dbReference type="Proteomes" id="UP000256838"/>
    </source>
</evidence>
<dbReference type="Gene3D" id="2.120.10.30">
    <property type="entry name" value="TolB, C-terminal domain"/>
    <property type="match status" value="1"/>
</dbReference>
<evidence type="ECO:0008006" key="5">
    <source>
        <dbReference type="Google" id="ProtNLM"/>
    </source>
</evidence>
<gene>
    <name evidence="3" type="ORF">DWV00_02690</name>
</gene>
<dbReference type="GO" id="GO:0008270">
    <property type="term" value="F:zinc ion binding"/>
    <property type="evidence" value="ECO:0007669"/>
    <property type="project" value="UniProtKB-KW"/>
</dbReference>